<name>A0AAE1H1T6_9NEOP</name>
<keyword evidence="4 5" id="KW-0472">Membrane</keyword>
<dbReference type="GO" id="GO:0016020">
    <property type="term" value="C:membrane"/>
    <property type="evidence" value="ECO:0007669"/>
    <property type="project" value="UniProtKB-SubCell"/>
</dbReference>
<reference evidence="6" key="2">
    <citation type="journal article" date="2023" name="BMC Genomics">
        <title>Pest status, molecular evolution, and epigenetic factors derived from the genome assembly of Frankliniella fusca, a thysanopteran phytovirus vector.</title>
        <authorList>
            <person name="Catto M.A."/>
            <person name="Labadie P.E."/>
            <person name="Jacobson A.L."/>
            <person name="Kennedy G.G."/>
            <person name="Srinivasan R."/>
            <person name="Hunt B.G."/>
        </authorList>
    </citation>
    <scope>NUCLEOTIDE SEQUENCE</scope>
    <source>
        <strain evidence="6">PL_HMW_Pooled</strain>
    </source>
</reference>
<feature type="transmembrane region" description="Helical" evidence="5">
    <location>
        <begin position="77"/>
        <end position="96"/>
    </location>
</feature>
<keyword evidence="3 5" id="KW-1133">Transmembrane helix</keyword>
<organism evidence="6 7">
    <name type="scientific">Frankliniella fusca</name>
    <dbReference type="NCBI Taxonomy" id="407009"/>
    <lineage>
        <taxon>Eukaryota</taxon>
        <taxon>Metazoa</taxon>
        <taxon>Ecdysozoa</taxon>
        <taxon>Arthropoda</taxon>
        <taxon>Hexapoda</taxon>
        <taxon>Insecta</taxon>
        <taxon>Pterygota</taxon>
        <taxon>Neoptera</taxon>
        <taxon>Paraneoptera</taxon>
        <taxon>Thysanoptera</taxon>
        <taxon>Terebrantia</taxon>
        <taxon>Thripoidea</taxon>
        <taxon>Thripidae</taxon>
        <taxon>Frankliniella</taxon>
    </lineage>
</organism>
<evidence type="ECO:0000256" key="5">
    <source>
        <dbReference type="SAM" id="Phobius"/>
    </source>
</evidence>
<keyword evidence="2 5" id="KW-0812">Transmembrane</keyword>
<dbReference type="EMBL" id="JAHWGI010000311">
    <property type="protein sequence ID" value="KAK3913184.1"/>
    <property type="molecule type" value="Genomic_DNA"/>
</dbReference>
<evidence type="ECO:0000313" key="6">
    <source>
        <dbReference type="EMBL" id="KAK3913184.1"/>
    </source>
</evidence>
<evidence type="ECO:0000256" key="3">
    <source>
        <dbReference type="ARBA" id="ARBA00022989"/>
    </source>
</evidence>
<comment type="subcellular location">
    <subcellularLocation>
        <location evidence="1">Membrane</location>
        <topology evidence="1">Multi-pass membrane protein</topology>
    </subcellularLocation>
</comment>
<gene>
    <name evidence="6" type="ORF">KUF71_022638</name>
</gene>
<evidence type="ECO:0000256" key="4">
    <source>
        <dbReference type="ARBA" id="ARBA00023136"/>
    </source>
</evidence>
<dbReference type="AlphaFoldDB" id="A0AAE1H1T6"/>
<feature type="transmembrane region" description="Helical" evidence="5">
    <location>
        <begin position="171"/>
        <end position="192"/>
    </location>
</feature>
<accession>A0AAE1H1T6</accession>
<protein>
    <submittedName>
        <fullName evidence="6">Organic solute transporter alpha-like protein</fullName>
    </submittedName>
</protein>
<evidence type="ECO:0000256" key="2">
    <source>
        <dbReference type="ARBA" id="ARBA00022692"/>
    </source>
</evidence>
<feature type="transmembrane region" description="Helical" evidence="5">
    <location>
        <begin position="41"/>
        <end position="57"/>
    </location>
</feature>
<dbReference type="PANTHER" id="PTHR23423">
    <property type="entry name" value="ORGANIC SOLUTE TRANSPORTER-RELATED"/>
    <property type="match status" value="1"/>
</dbReference>
<feature type="transmembrane region" description="Helical" evidence="5">
    <location>
        <begin position="276"/>
        <end position="297"/>
    </location>
</feature>
<sequence length="358" mass="38590">MRHGAAGASRDLSPVGPVAYPNDACACSLCAAAINSLSETLLAGGALVVLLTLLVYADTLRRVLSRTVPVAAKTHTAFVISVYPVVALATLCAVVVPRAQLLAEAVTQGVFMAAVYQLWCLLVAYCGGEAELIRRVKPGSLNPRVGPCCCWPCCRLPLLAVTKRNVRLLRVLVLQLPVVQGLLYLVLLVMWAEEESLYEVNYMYLQPIVVLSILTGIWGLLMTIKMLSTVLASHLVLGKFLALQAVLLLAKFQGLGARALAWYSLLPCNPPLTPTVYANLMYNTAMLVEMLLLALFARTLYSKDIPDLTDGLAQGESPPSPVCVIEVSTQKDLSASPTKESNNNNNGIADETKVSYKF</sequence>
<dbReference type="Proteomes" id="UP001219518">
    <property type="component" value="Unassembled WGS sequence"/>
</dbReference>
<reference evidence="6" key="1">
    <citation type="submission" date="2021-07" db="EMBL/GenBank/DDBJ databases">
        <authorList>
            <person name="Catto M.A."/>
            <person name="Jacobson A."/>
            <person name="Kennedy G."/>
            <person name="Labadie P."/>
            <person name="Hunt B.G."/>
            <person name="Srinivasan R."/>
        </authorList>
    </citation>
    <scope>NUCLEOTIDE SEQUENCE</scope>
    <source>
        <strain evidence="6">PL_HMW_Pooled</strain>
        <tissue evidence="6">Head</tissue>
    </source>
</reference>
<proteinExistence type="predicted"/>
<feature type="transmembrane region" description="Helical" evidence="5">
    <location>
        <begin position="204"/>
        <end position="224"/>
    </location>
</feature>
<evidence type="ECO:0000313" key="7">
    <source>
        <dbReference type="Proteomes" id="UP001219518"/>
    </source>
</evidence>
<comment type="caution">
    <text evidence="6">The sequence shown here is derived from an EMBL/GenBank/DDBJ whole genome shotgun (WGS) entry which is preliminary data.</text>
</comment>
<feature type="transmembrane region" description="Helical" evidence="5">
    <location>
        <begin position="108"/>
        <end position="127"/>
    </location>
</feature>
<dbReference type="Pfam" id="PF03619">
    <property type="entry name" value="Solute_trans_a"/>
    <property type="match status" value="1"/>
</dbReference>
<keyword evidence="7" id="KW-1185">Reference proteome</keyword>
<evidence type="ECO:0000256" key="1">
    <source>
        <dbReference type="ARBA" id="ARBA00004141"/>
    </source>
</evidence>
<dbReference type="SMART" id="SM01417">
    <property type="entry name" value="Solute_trans_a"/>
    <property type="match status" value="1"/>
</dbReference>
<feature type="transmembrane region" description="Helical" evidence="5">
    <location>
        <begin position="236"/>
        <end position="256"/>
    </location>
</feature>
<dbReference type="InterPro" id="IPR005178">
    <property type="entry name" value="Ostalpha/TMEM184C"/>
</dbReference>